<evidence type="ECO:0000256" key="4">
    <source>
        <dbReference type="ARBA" id="ARBA00022729"/>
    </source>
</evidence>
<dbReference type="PANTHER" id="PTHR12173">
    <property type="entry name" value="GDNF SUBFAMILY OF TGF-BETA FAMILY"/>
    <property type="match status" value="1"/>
</dbReference>
<evidence type="ECO:0000259" key="12">
    <source>
        <dbReference type="PROSITE" id="PS51362"/>
    </source>
</evidence>
<keyword evidence="5 10" id="KW-0339">Growth factor</keyword>
<protein>
    <recommendedName>
        <fullName evidence="9">Neurturin</fullName>
    </recommendedName>
</protein>
<dbReference type="CTD" id="4902"/>
<dbReference type="GO" id="GO:1904399">
    <property type="term" value="F:heparan sulfate binding"/>
    <property type="evidence" value="ECO:0007669"/>
    <property type="project" value="Ensembl"/>
</dbReference>
<dbReference type="PROSITE" id="PS51362">
    <property type="entry name" value="TGF_BETA_2"/>
    <property type="match status" value="1"/>
</dbReference>
<evidence type="ECO:0000256" key="1">
    <source>
        <dbReference type="ARBA" id="ARBA00004613"/>
    </source>
</evidence>
<dbReference type="OrthoDB" id="9936891at2759"/>
<proteinExistence type="inferred from homology"/>
<keyword evidence="14" id="KW-1185">Reference proteome</keyword>
<evidence type="ECO:0000256" key="5">
    <source>
        <dbReference type="ARBA" id="ARBA00023030"/>
    </source>
</evidence>
<comment type="subunit">
    <text evidence="8">Homodimer; disulfide-linked. Interacts with GFRA2 coreceptor and RET: forms a 2:2:2 ternary complex composed of NRTN ligand, GFRA2 and RET receptor. Also forms a 4:4:4 tetrameric complex composed of 4 copies of NRTN ligand, GFRA2 and RET receptor, which prevents endocytosis of RET.</text>
</comment>
<feature type="chain" id="PRO_5003346191" description="Neurturin" evidence="11">
    <location>
        <begin position="20"/>
        <end position="210"/>
    </location>
</feature>
<reference evidence="13" key="3">
    <citation type="submission" date="2025-09" db="UniProtKB">
        <authorList>
            <consortium name="Ensembl"/>
        </authorList>
    </citation>
    <scope>IDENTIFICATION</scope>
    <source>
        <strain evidence="13">Glennie</strain>
    </source>
</reference>
<dbReference type="GO" id="GO:0035860">
    <property type="term" value="P:glial cell-derived neurotrophic factor receptor signaling pathway"/>
    <property type="evidence" value="ECO:0007669"/>
    <property type="project" value="Ensembl"/>
</dbReference>
<dbReference type="AlphaFoldDB" id="F6S503"/>
<dbReference type="CDD" id="cd19383">
    <property type="entry name" value="TGF_beta_Neurturin"/>
    <property type="match status" value="1"/>
</dbReference>
<evidence type="ECO:0000256" key="10">
    <source>
        <dbReference type="RuleBase" id="RU000354"/>
    </source>
</evidence>
<dbReference type="GeneID" id="100077878"/>
<dbReference type="PANTHER" id="PTHR12173:SF3">
    <property type="entry name" value="NEURTURIN"/>
    <property type="match status" value="1"/>
</dbReference>
<feature type="signal peptide" evidence="11">
    <location>
        <begin position="1"/>
        <end position="19"/>
    </location>
</feature>
<comment type="similarity">
    <text evidence="2">Belongs to the TGF-beta family. GDNF subfamily.</text>
</comment>
<dbReference type="Proteomes" id="UP000002279">
    <property type="component" value="Chromosome X1"/>
</dbReference>
<evidence type="ECO:0000313" key="14">
    <source>
        <dbReference type="Proteomes" id="UP000002279"/>
    </source>
</evidence>
<name>F6S503_ORNAN</name>
<dbReference type="eggNOG" id="ENOG502QWH4">
    <property type="taxonomic scope" value="Eukaryota"/>
</dbReference>
<keyword evidence="6" id="KW-1015">Disulfide bond</keyword>
<accession>F6S503</accession>
<dbReference type="FunCoup" id="F6S503">
    <property type="interactions" value="454"/>
</dbReference>
<dbReference type="GO" id="GO:0005576">
    <property type="term" value="C:extracellular region"/>
    <property type="evidence" value="ECO:0007669"/>
    <property type="project" value="UniProtKB-SubCell"/>
</dbReference>
<evidence type="ECO:0000256" key="9">
    <source>
        <dbReference type="ARBA" id="ARBA00069369"/>
    </source>
</evidence>
<keyword evidence="4 11" id="KW-0732">Signal</keyword>
<dbReference type="InterPro" id="IPR043401">
    <property type="entry name" value="GDNF_fam"/>
</dbReference>
<dbReference type="InParanoid" id="F6S503"/>
<dbReference type="Bgee" id="ENSOANG00000004218">
    <property type="expression patterns" value="Expressed in brain and 4 other cell types or tissues"/>
</dbReference>
<dbReference type="Pfam" id="PF00019">
    <property type="entry name" value="TGF_beta"/>
    <property type="match status" value="1"/>
</dbReference>
<evidence type="ECO:0000256" key="7">
    <source>
        <dbReference type="ARBA" id="ARBA00055869"/>
    </source>
</evidence>
<dbReference type="SMART" id="SM00204">
    <property type="entry name" value="TGFB"/>
    <property type="match status" value="1"/>
</dbReference>
<dbReference type="RefSeq" id="XP_028907741.1">
    <property type="nucleotide sequence ID" value="XM_029051908.2"/>
</dbReference>
<evidence type="ECO:0000256" key="11">
    <source>
        <dbReference type="SAM" id="SignalP"/>
    </source>
</evidence>
<dbReference type="GO" id="GO:0030116">
    <property type="term" value="F:glial cell-derived neurotrophic factor receptor binding"/>
    <property type="evidence" value="ECO:0007669"/>
    <property type="project" value="InterPro"/>
</dbReference>
<dbReference type="GO" id="GO:0008083">
    <property type="term" value="F:growth factor activity"/>
    <property type="evidence" value="ECO:0000318"/>
    <property type="project" value="GO_Central"/>
</dbReference>
<dbReference type="FunFam" id="2.10.90.10:FF:000037">
    <property type="entry name" value="neurturin"/>
    <property type="match status" value="1"/>
</dbReference>
<dbReference type="GO" id="GO:0031175">
    <property type="term" value="P:neuron projection development"/>
    <property type="evidence" value="ECO:0007669"/>
    <property type="project" value="Ensembl"/>
</dbReference>
<dbReference type="InterPro" id="IPR029034">
    <property type="entry name" value="Cystine-knot_cytokine"/>
</dbReference>
<gene>
    <name evidence="13" type="primary">NRTN</name>
</gene>
<dbReference type="GO" id="GO:0030971">
    <property type="term" value="F:receptor tyrosine kinase binding"/>
    <property type="evidence" value="ECO:0007669"/>
    <property type="project" value="InterPro"/>
</dbReference>
<comment type="subcellular location">
    <subcellularLocation>
        <location evidence="1">Secreted</location>
    </subcellularLocation>
</comment>
<keyword evidence="3" id="KW-0964">Secreted</keyword>
<dbReference type="SUPFAM" id="SSF57501">
    <property type="entry name" value="Cystine-knot cytokines"/>
    <property type="match status" value="1"/>
</dbReference>
<evidence type="ECO:0000313" key="13">
    <source>
        <dbReference type="Ensembl" id="ENSOANP00000006698.2"/>
    </source>
</evidence>
<evidence type="ECO:0000256" key="3">
    <source>
        <dbReference type="ARBA" id="ARBA00022525"/>
    </source>
</evidence>
<dbReference type="KEGG" id="oaa:100077878"/>
<reference evidence="13" key="2">
    <citation type="submission" date="2025-08" db="UniProtKB">
        <authorList>
            <consortium name="Ensembl"/>
        </authorList>
    </citation>
    <scope>IDENTIFICATION</scope>
    <source>
        <strain evidence="13">Glennie</strain>
    </source>
</reference>
<evidence type="ECO:0000256" key="8">
    <source>
        <dbReference type="ARBA" id="ARBA00062854"/>
    </source>
</evidence>
<dbReference type="OMA" id="NQARRTK"/>
<organism evidence="13 14">
    <name type="scientific">Ornithorhynchus anatinus</name>
    <name type="common">Duckbill platypus</name>
    <dbReference type="NCBI Taxonomy" id="9258"/>
    <lineage>
        <taxon>Eukaryota</taxon>
        <taxon>Metazoa</taxon>
        <taxon>Chordata</taxon>
        <taxon>Craniata</taxon>
        <taxon>Vertebrata</taxon>
        <taxon>Euteleostomi</taxon>
        <taxon>Mammalia</taxon>
        <taxon>Monotremata</taxon>
        <taxon>Ornithorhynchidae</taxon>
        <taxon>Ornithorhynchus</taxon>
    </lineage>
</organism>
<dbReference type="GeneTree" id="ENSGT00950000182993"/>
<dbReference type="STRING" id="9258.ENSOANP00000006698"/>
<sequence>MKLWKLAAVVSMICSSMLSVWVCRDTFRTGRQLSSTRPPANRGGLHRSPRALDHRRPLISQYRALFESYTEGEIRELVATLVERYSPSVNSGGHELPLPGRAGARRKRARARHKPCGLRELEVSVNELGLGYVSDETVLFRYCSGTCETAVRVYDLGLRRLRQRRRVRKEKVRAQPCCRPLAYDEGVSFLDSKNRYHTVSELSAKECGCV</sequence>
<feature type="domain" description="TGF-beta family profile" evidence="12">
    <location>
        <begin position="105"/>
        <end position="210"/>
    </location>
</feature>
<dbReference type="Ensembl" id="ENSOANT00000006700.3">
    <property type="protein sequence ID" value="ENSOANP00000006698.2"/>
    <property type="gene ID" value="ENSOANG00000004218.3"/>
</dbReference>
<dbReference type="InterPro" id="IPR001839">
    <property type="entry name" value="TGF-b_C"/>
</dbReference>
<dbReference type="Gene3D" id="2.10.90.10">
    <property type="entry name" value="Cystine-knot cytokines"/>
    <property type="match status" value="1"/>
</dbReference>
<evidence type="ECO:0000256" key="2">
    <source>
        <dbReference type="ARBA" id="ARBA00009832"/>
    </source>
</evidence>
<evidence type="ECO:0000256" key="6">
    <source>
        <dbReference type="ARBA" id="ARBA00023157"/>
    </source>
</evidence>
<comment type="function">
    <text evidence="7">Growth factor that supports the survival of sympathetic neurons in culture. May regulate the development and maintenance of the CNS. Involved in the development of the neural crest. Might control the size of non-neuronal cell population such as haemopoietic cells. Acts by binding to its coreceptor, GFRA2, leading to autophosphorylation and activation of the RET receptor. Heparan sulfate-binding is required for signaling.</text>
</comment>
<reference evidence="13 14" key="1">
    <citation type="journal article" date="2008" name="Nature">
        <title>Genome analysis of the platypus reveals unique signatures of evolution.</title>
        <authorList>
            <person name="Warren W.C."/>
            <person name="Hillier L.W."/>
            <person name="Marshall Graves J.A."/>
            <person name="Birney E."/>
            <person name="Ponting C.P."/>
            <person name="Grutzner F."/>
            <person name="Belov K."/>
            <person name="Miller W."/>
            <person name="Clarke L."/>
            <person name="Chinwalla A.T."/>
            <person name="Yang S.P."/>
            <person name="Heger A."/>
            <person name="Locke D.P."/>
            <person name="Miethke P."/>
            <person name="Waters P.D."/>
            <person name="Veyrunes F."/>
            <person name="Fulton L."/>
            <person name="Fulton B."/>
            <person name="Graves T."/>
            <person name="Wallis J."/>
            <person name="Puente X.S."/>
            <person name="Lopez-Otin C."/>
            <person name="Ordonez G.R."/>
            <person name="Eichler E.E."/>
            <person name="Chen L."/>
            <person name="Cheng Z."/>
            <person name="Deakin J.E."/>
            <person name="Alsop A."/>
            <person name="Thompson K."/>
            <person name="Kirby P."/>
            <person name="Papenfuss A.T."/>
            <person name="Wakefield M.J."/>
            <person name="Olender T."/>
            <person name="Lancet D."/>
            <person name="Huttley G.A."/>
            <person name="Smit A.F."/>
            <person name="Pask A."/>
            <person name="Temple-Smith P."/>
            <person name="Batzer M.A."/>
            <person name="Walker J.A."/>
            <person name="Konkel M.K."/>
            <person name="Harris R.S."/>
            <person name="Whittington C.M."/>
            <person name="Wong E.S."/>
            <person name="Gemmell N.J."/>
            <person name="Buschiazzo E."/>
            <person name="Vargas Jentzsch I.M."/>
            <person name="Merkel A."/>
            <person name="Schmitz J."/>
            <person name="Zemann A."/>
            <person name="Churakov G."/>
            <person name="Kriegs J.O."/>
            <person name="Brosius J."/>
            <person name="Murchison E.P."/>
            <person name="Sachidanandam R."/>
            <person name="Smith C."/>
            <person name="Hannon G.J."/>
            <person name="Tsend-Ayush E."/>
            <person name="McMillan D."/>
            <person name="Attenborough R."/>
            <person name="Rens W."/>
            <person name="Ferguson-Smith M."/>
            <person name="Lefevre C.M."/>
            <person name="Sharp J.A."/>
            <person name="Nicholas K.R."/>
            <person name="Ray D.A."/>
            <person name="Kube M."/>
            <person name="Reinhardt R."/>
            <person name="Pringle T.H."/>
            <person name="Taylor J."/>
            <person name="Jones R.C."/>
            <person name="Nixon B."/>
            <person name="Dacheux J.L."/>
            <person name="Niwa H."/>
            <person name="Sekita Y."/>
            <person name="Huang X."/>
            <person name="Stark A."/>
            <person name="Kheradpour P."/>
            <person name="Kellis M."/>
            <person name="Flicek P."/>
            <person name="Chen Y."/>
            <person name="Webber C."/>
            <person name="Hardison R."/>
            <person name="Nelson J."/>
            <person name="Hallsworth-Pepin K."/>
            <person name="Delehaunty K."/>
            <person name="Markovic C."/>
            <person name="Minx P."/>
            <person name="Feng Y."/>
            <person name="Kremitzki C."/>
            <person name="Mitreva M."/>
            <person name="Glasscock J."/>
            <person name="Wylie T."/>
            <person name="Wohldmann P."/>
            <person name="Thiru P."/>
            <person name="Nhan M.N."/>
            <person name="Pohl C.S."/>
            <person name="Smith S.M."/>
            <person name="Hou S."/>
            <person name="Nefedov M."/>
            <person name="de Jong P.J."/>
            <person name="Renfree M.B."/>
            <person name="Mardis E.R."/>
            <person name="Wilson R.K."/>
        </authorList>
    </citation>
    <scope>NUCLEOTIDE SEQUENCE [LARGE SCALE GENOMIC DNA]</scope>
    <source>
        <strain evidence="13 14">Glennie</strain>
    </source>
</reference>
<dbReference type="HOGENOM" id="CLU_102221_1_1_1"/>
<dbReference type="GO" id="GO:0001755">
    <property type="term" value="P:neural crest cell migration"/>
    <property type="evidence" value="ECO:0007669"/>
    <property type="project" value="Ensembl"/>
</dbReference>